<organism evidence="6 7">
    <name type="scientific">Amnibacterium endophyticum</name>
    <dbReference type="NCBI Taxonomy" id="2109337"/>
    <lineage>
        <taxon>Bacteria</taxon>
        <taxon>Bacillati</taxon>
        <taxon>Actinomycetota</taxon>
        <taxon>Actinomycetes</taxon>
        <taxon>Micrococcales</taxon>
        <taxon>Microbacteriaceae</taxon>
        <taxon>Amnibacterium</taxon>
    </lineage>
</organism>
<dbReference type="PANTHER" id="PTHR42792:SF1">
    <property type="entry name" value="FLAGELLAR HOOK-ASSOCIATED PROTEIN 3"/>
    <property type="match status" value="1"/>
</dbReference>
<evidence type="ECO:0000259" key="4">
    <source>
        <dbReference type="Pfam" id="PF00669"/>
    </source>
</evidence>
<evidence type="ECO:0000313" key="7">
    <source>
        <dbReference type="Proteomes" id="UP001597347"/>
    </source>
</evidence>
<dbReference type="RefSeq" id="WP_377935156.1">
    <property type="nucleotide sequence ID" value="NZ_JBHUEA010000018.1"/>
</dbReference>
<evidence type="ECO:0000256" key="2">
    <source>
        <dbReference type="ARBA" id="ARBA00005709"/>
    </source>
</evidence>
<dbReference type="InterPro" id="IPR001029">
    <property type="entry name" value="Flagellin_N"/>
</dbReference>
<name>A0ABW4LJL0_9MICO</name>
<keyword evidence="6" id="KW-0966">Cell projection</keyword>
<evidence type="ECO:0000259" key="5">
    <source>
        <dbReference type="Pfam" id="PF00700"/>
    </source>
</evidence>
<dbReference type="PANTHER" id="PTHR42792">
    <property type="entry name" value="FLAGELLIN"/>
    <property type="match status" value="1"/>
</dbReference>
<dbReference type="InterPro" id="IPR013384">
    <property type="entry name" value="Flagell_FlgL"/>
</dbReference>
<proteinExistence type="inferred from homology"/>
<protein>
    <submittedName>
        <fullName evidence="6">Flagellar hook-associated protein FlgL</fullName>
    </submittedName>
</protein>
<comment type="caution">
    <text evidence="6">The sequence shown here is derived from an EMBL/GenBank/DDBJ whole genome shotgun (WGS) entry which is preliminary data.</text>
</comment>
<keyword evidence="3" id="KW-0975">Bacterial flagellum</keyword>
<evidence type="ECO:0000313" key="6">
    <source>
        <dbReference type="EMBL" id="MFD1722234.1"/>
    </source>
</evidence>
<comment type="similarity">
    <text evidence="2">Belongs to the bacterial flagellin family.</text>
</comment>
<accession>A0ABW4LJL0</accession>
<dbReference type="SUPFAM" id="SSF64518">
    <property type="entry name" value="Phase 1 flagellin"/>
    <property type="match status" value="1"/>
</dbReference>
<keyword evidence="6" id="KW-0282">Flagellum</keyword>
<dbReference type="InterPro" id="IPR001492">
    <property type="entry name" value="Flagellin"/>
</dbReference>
<keyword evidence="6" id="KW-0969">Cilium</keyword>
<dbReference type="EMBL" id="JBHUEA010000018">
    <property type="protein sequence ID" value="MFD1722234.1"/>
    <property type="molecule type" value="Genomic_DNA"/>
</dbReference>
<dbReference type="Proteomes" id="UP001597347">
    <property type="component" value="Unassembled WGS sequence"/>
</dbReference>
<dbReference type="Pfam" id="PF00700">
    <property type="entry name" value="Flagellin_C"/>
    <property type="match status" value="1"/>
</dbReference>
<dbReference type="NCBIfam" id="TIGR02550">
    <property type="entry name" value="flagell_flgL"/>
    <property type="match status" value="1"/>
</dbReference>
<evidence type="ECO:0000256" key="1">
    <source>
        <dbReference type="ARBA" id="ARBA00004365"/>
    </source>
</evidence>
<feature type="domain" description="Flagellin C-terminal" evidence="5">
    <location>
        <begin position="239"/>
        <end position="318"/>
    </location>
</feature>
<gene>
    <name evidence="6" type="primary">flgL</name>
    <name evidence="6" type="ORF">ACFSBI_11800</name>
</gene>
<dbReference type="InterPro" id="IPR046358">
    <property type="entry name" value="Flagellin_C"/>
</dbReference>
<keyword evidence="7" id="KW-1185">Reference proteome</keyword>
<feature type="domain" description="Flagellin N-terminal" evidence="4">
    <location>
        <begin position="9"/>
        <end position="144"/>
    </location>
</feature>
<dbReference type="Gene3D" id="1.20.1330.10">
    <property type="entry name" value="f41 fragment of flagellin, N-terminal domain"/>
    <property type="match status" value="1"/>
</dbReference>
<comment type="subcellular location">
    <subcellularLocation>
        <location evidence="1">Bacterial flagellum</location>
    </subcellularLocation>
</comment>
<evidence type="ECO:0000256" key="3">
    <source>
        <dbReference type="ARBA" id="ARBA00023143"/>
    </source>
</evidence>
<sequence>MTTIGRVTSQQLYLNSQTAMAQSKARLSTLQQQSSSGIAVAKASDDPVAAGTILRLQSSIANNSQYASNITDGLGWLSTADSALSTSEDLVRKASDLTIQAANSATSSPEVRSAIAAQLTSLRSELLGQANTQYLGRSVFAGSSDAPAAFSADGTFNGVVQGTTTVLPAAQRRISSTETIPVSGNGAAAFGTPSVAGPPAVAGTSVFESIDRVITALQSPDYDTGTADKAAITAGIDDLKSAMSRMTTEHAVIGNAYSRIQDAKTRVGDQSTLLEQQRSDVQDIDTTKVLLDLKTQELAYQTSLAVTAQVLQPTLMSFLR</sequence>
<reference evidence="7" key="1">
    <citation type="journal article" date="2019" name="Int. J. Syst. Evol. Microbiol.">
        <title>The Global Catalogue of Microorganisms (GCM) 10K type strain sequencing project: providing services to taxonomists for standard genome sequencing and annotation.</title>
        <authorList>
            <consortium name="The Broad Institute Genomics Platform"/>
            <consortium name="The Broad Institute Genome Sequencing Center for Infectious Disease"/>
            <person name="Wu L."/>
            <person name="Ma J."/>
        </authorList>
    </citation>
    <scope>NUCLEOTIDE SEQUENCE [LARGE SCALE GENOMIC DNA]</scope>
    <source>
        <strain evidence="7">CGMCC 1.12471</strain>
    </source>
</reference>
<dbReference type="Pfam" id="PF00669">
    <property type="entry name" value="Flagellin_N"/>
    <property type="match status" value="1"/>
</dbReference>